<organism evidence="1 2">
    <name type="scientific">Cylicocyclus nassatus</name>
    <name type="common">Nematode worm</name>
    <dbReference type="NCBI Taxonomy" id="53992"/>
    <lineage>
        <taxon>Eukaryota</taxon>
        <taxon>Metazoa</taxon>
        <taxon>Ecdysozoa</taxon>
        <taxon>Nematoda</taxon>
        <taxon>Chromadorea</taxon>
        <taxon>Rhabditida</taxon>
        <taxon>Rhabditina</taxon>
        <taxon>Rhabditomorpha</taxon>
        <taxon>Strongyloidea</taxon>
        <taxon>Strongylidae</taxon>
        <taxon>Cylicocyclus</taxon>
    </lineage>
</organism>
<dbReference type="AlphaFoldDB" id="A0AA36MAI5"/>
<accession>A0AA36MAI5</accession>
<keyword evidence="2" id="KW-1185">Reference proteome</keyword>
<evidence type="ECO:0000313" key="2">
    <source>
        <dbReference type="Proteomes" id="UP001176961"/>
    </source>
</evidence>
<protein>
    <submittedName>
        <fullName evidence="1">Uncharacterized protein</fullName>
    </submittedName>
</protein>
<gene>
    <name evidence="1" type="ORF">CYNAS_LOCUS15361</name>
</gene>
<dbReference type="Proteomes" id="UP001176961">
    <property type="component" value="Unassembled WGS sequence"/>
</dbReference>
<sequence length="152" mass="17208">MAPKPLLALYPLNFDGYSYEIYITAGSIGHNYFGPCSILHCYESHNSSEAHPRSKASVESFHTHIGRIRDNIVNSHVLTCIYRPKPLEYKHDVDETLFNKVVRPRISSYNVEGSKLNMMAPNALTWTKLESKCPQSLEPYIESSLGWSLGDC</sequence>
<comment type="caution">
    <text evidence="1">The sequence shown here is derived from an EMBL/GenBank/DDBJ whole genome shotgun (WGS) entry which is preliminary data.</text>
</comment>
<name>A0AA36MAI5_CYLNA</name>
<proteinExistence type="predicted"/>
<reference evidence="1" key="1">
    <citation type="submission" date="2023-07" db="EMBL/GenBank/DDBJ databases">
        <authorList>
            <consortium name="CYATHOMIX"/>
        </authorList>
    </citation>
    <scope>NUCLEOTIDE SEQUENCE</scope>
    <source>
        <strain evidence="1">N/A</strain>
    </source>
</reference>
<dbReference type="EMBL" id="CATQJL010000305">
    <property type="protein sequence ID" value="CAJ0603378.1"/>
    <property type="molecule type" value="Genomic_DNA"/>
</dbReference>
<evidence type="ECO:0000313" key="1">
    <source>
        <dbReference type="EMBL" id="CAJ0603378.1"/>
    </source>
</evidence>